<feature type="transmembrane region" description="Helical" evidence="9">
    <location>
        <begin position="504"/>
        <end position="527"/>
    </location>
</feature>
<feature type="transmembrane region" description="Helical" evidence="9">
    <location>
        <begin position="169"/>
        <end position="191"/>
    </location>
</feature>
<evidence type="ECO:0000259" key="10">
    <source>
        <dbReference type="PROSITE" id="PS50850"/>
    </source>
</evidence>
<dbReference type="Pfam" id="PF00083">
    <property type="entry name" value="Sugar_tr"/>
    <property type="match status" value="1"/>
</dbReference>
<proteinExistence type="inferred from homology"/>
<keyword evidence="3 8" id="KW-0813">Transport</keyword>
<reference evidence="12" key="1">
    <citation type="journal article" date="2021" name="BMC Genomics">
        <title>Chromosome-level genome assembly and manually-curated proteome of model necrotroph Parastagonospora nodorum Sn15 reveals a genome-wide trove of candidate effector homologs, and redundancy of virulence-related functions within an accessory chromosome.</title>
        <authorList>
            <person name="Bertazzoni S."/>
            <person name="Jones D.A.B."/>
            <person name="Phan H.T."/>
            <person name="Tan K.-C."/>
            <person name="Hane J.K."/>
        </authorList>
    </citation>
    <scope>NUCLEOTIDE SEQUENCE [LARGE SCALE GENOMIC DNA]</scope>
    <source>
        <strain evidence="12">SN15 / ATCC MYA-4574 / FGSC 10173)</strain>
    </source>
</reference>
<evidence type="ECO:0000256" key="8">
    <source>
        <dbReference type="RuleBase" id="RU003346"/>
    </source>
</evidence>
<dbReference type="PROSITE" id="PS50850">
    <property type="entry name" value="MFS"/>
    <property type="match status" value="1"/>
</dbReference>
<dbReference type="RefSeq" id="XP_001793484.1">
    <property type="nucleotide sequence ID" value="XM_001793432.1"/>
</dbReference>
<dbReference type="InterPro" id="IPR005828">
    <property type="entry name" value="MFS_sugar_transport-like"/>
</dbReference>
<evidence type="ECO:0000256" key="1">
    <source>
        <dbReference type="ARBA" id="ARBA00004141"/>
    </source>
</evidence>
<protein>
    <recommendedName>
        <fullName evidence="10">Major facilitator superfamily (MFS) profile domain-containing protein</fullName>
    </recommendedName>
</protein>
<dbReference type="InterPro" id="IPR050360">
    <property type="entry name" value="MFS_Sugar_Transporters"/>
</dbReference>
<sequence length="584" mass="65109">MANERPSSLALFSFAREKTICSEISSIRRPSHVSTSSKPADAQAAFESEKSMTFLQAIRLYKKAIFFSMAMSLAVVMEGYDLAVIGKFHGYDAFRKSFGTEIDGDGNPRISPAWQAGIQNGAQAGSIIGLCINGYISEWWGFKRTMYVSLFAAVLFNFLHFFARDLNGFLAGSVLLGLPWGVFQALTVTYASDITPSALRPYLTTYINMCWVFGQLSAAGILRACHTLDSAWGWRIPIALQWAWVPFILAGAWFAPESPWWLVRKGRYDEARDSIIRCTTPQPDVPFNPDHVLEMIMHTNALEETMHSGTSYLDCFKCFERRRTLIACMVWLAQAWCGAAMMGFSVQIYREAGLSAEHALNLSIGQYCMGAVGTVVSWFLMSRIGRRTLYVYGLCILCVLLMVVGGLGVISRENSSAAWGLGSILLVYTMFYNITVGPVCYAIVSEISSTRLKIKTVVLARNMYNLVSLKTSISSSGAALTFLQGSIFNNIVVPRMLSPNEWNWAGMTGFFYAGLTVLLILFMYFMLPETRNRSFAELDVLFENNVSARQFHRIDVDQFAFQHEVKVDYASHMARSEDGVGVAV</sequence>
<organism evidence="11 12">
    <name type="scientific">Phaeosphaeria nodorum (strain SN15 / ATCC MYA-4574 / FGSC 10173)</name>
    <name type="common">Glume blotch fungus</name>
    <name type="synonym">Parastagonospora nodorum</name>
    <dbReference type="NCBI Taxonomy" id="321614"/>
    <lineage>
        <taxon>Eukaryota</taxon>
        <taxon>Fungi</taxon>
        <taxon>Dikarya</taxon>
        <taxon>Ascomycota</taxon>
        <taxon>Pezizomycotina</taxon>
        <taxon>Dothideomycetes</taxon>
        <taxon>Pleosporomycetidae</taxon>
        <taxon>Pleosporales</taxon>
        <taxon>Pleosporineae</taxon>
        <taxon>Phaeosphaeriaceae</taxon>
        <taxon>Parastagonospora</taxon>
    </lineage>
</organism>
<feature type="transmembrane region" description="Helical" evidence="9">
    <location>
        <begin position="64"/>
        <end position="86"/>
    </location>
</feature>
<feature type="transmembrane region" description="Helical" evidence="9">
    <location>
        <begin position="325"/>
        <end position="344"/>
    </location>
</feature>
<dbReference type="Gene3D" id="1.20.1250.20">
    <property type="entry name" value="MFS general substrate transporter like domains"/>
    <property type="match status" value="1"/>
</dbReference>
<evidence type="ECO:0000256" key="9">
    <source>
        <dbReference type="SAM" id="Phobius"/>
    </source>
</evidence>
<keyword evidence="7 9" id="KW-0472">Membrane</keyword>
<dbReference type="InterPro" id="IPR020846">
    <property type="entry name" value="MFS_dom"/>
</dbReference>
<keyword evidence="4" id="KW-0762">Sugar transport</keyword>
<keyword evidence="6 9" id="KW-1133">Transmembrane helix</keyword>
<dbReference type="FunFam" id="1.20.1250.20:FF:000254">
    <property type="entry name" value="MAL31p Maltose permease"/>
    <property type="match status" value="1"/>
</dbReference>
<evidence type="ECO:0000256" key="7">
    <source>
        <dbReference type="ARBA" id="ARBA00023136"/>
    </source>
</evidence>
<dbReference type="NCBIfam" id="TIGR00879">
    <property type="entry name" value="SP"/>
    <property type="match status" value="1"/>
</dbReference>
<comment type="subcellular location">
    <subcellularLocation>
        <location evidence="1">Membrane</location>
        <topology evidence="1">Multi-pass membrane protein</topology>
    </subcellularLocation>
</comment>
<evidence type="ECO:0000313" key="11">
    <source>
        <dbReference type="EMBL" id="QRC95172.1"/>
    </source>
</evidence>
<dbReference type="PANTHER" id="PTHR48022">
    <property type="entry name" value="PLASTIDIC GLUCOSE TRANSPORTER 4"/>
    <property type="match status" value="1"/>
</dbReference>
<dbReference type="AlphaFoldDB" id="A0A7U2I0T1"/>
<feature type="transmembrane region" description="Helical" evidence="9">
    <location>
        <begin position="364"/>
        <end position="382"/>
    </location>
</feature>
<evidence type="ECO:0000256" key="2">
    <source>
        <dbReference type="ARBA" id="ARBA00010992"/>
    </source>
</evidence>
<dbReference type="Proteomes" id="UP000663193">
    <property type="component" value="Chromosome 5"/>
</dbReference>
<keyword evidence="5 9" id="KW-0812">Transmembrane</keyword>
<dbReference type="InterPro" id="IPR036259">
    <property type="entry name" value="MFS_trans_sf"/>
</dbReference>
<dbReference type="GO" id="GO:0016020">
    <property type="term" value="C:membrane"/>
    <property type="evidence" value="ECO:0007669"/>
    <property type="project" value="UniProtKB-SubCell"/>
</dbReference>
<feature type="transmembrane region" description="Helical" evidence="9">
    <location>
        <begin position="389"/>
        <end position="411"/>
    </location>
</feature>
<dbReference type="EMBL" id="CP069027">
    <property type="protein sequence ID" value="QRC95172.1"/>
    <property type="molecule type" value="Genomic_DNA"/>
</dbReference>
<feature type="domain" description="Major facilitator superfamily (MFS) profile" evidence="10">
    <location>
        <begin position="67"/>
        <end position="531"/>
    </location>
</feature>
<comment type="similarity">
    <text evidence="2 8">Belongs to the major facilitator superfamily. Sugar transporter (TC 2.A.1.1) family.</text>
</comment>
<feature type="transmembrane region" description="Helical" evidence="9">
    <location>
        <begin position="234"/>
        <end position="255"/>
    </location>
</feature>
<keyword evidence="12" id="KW-1185">Reference proteome</keyword>
<dbReference type="KEGG" id="pno:SNOG_02890"/>
<name>A0A7U2I0T1_PHANO</name>
<evidence type="ECO:0000313" key="12">
    <source>
        <dbReference type="Proteomes" id="UP000663193"/>
    </source>
</evidence>
<dbReference type="GO" id="GO:0022857">
    <property type="term" value="F:transmembrane transporter activity"/>
    <property type="evidence" value="ECO:0007669"/>
    <property type="project" value="InterPro"/>
</dbReference>
<feature type="transmembrane region" description="Helical" evidence="9">
    <location>
        <begin position="417"/>
        <end position="444"/>
    </location>
</feature>
<evidence type="ECO:0000256" key="4">
    <source>
        <dbReference type="ARBA" id="ARBA00022597"/>
    </source>
</evidence>
<dbReference type="PANTHER" id="PTHR48022:SF5">
    <property type="entry name" value="ALPHA-GLUCOSIDES PERMEASE MPH2-RELATED"/>
    <property type="match status" value="1"/>
</dbReference>
<evidence type="ECO:0000256" key="3">
    <source>
        <dbReference type="ARBA" id="ARBA00022448"/>
    </source>
</evidence>
<dbReference type="InterPro" id="IPR003663">
    <property type="entry name" value="Sugar/inositol_transpt"/>
</dbReference>
<dbReference type="OrthoDB" id="6612291at2759"/>
<accession>A0A7U2I0T1</accession>
<evidence type="ECO:0000256" key="6">
    <source>
        <dbReference type="ARBA" id="ARBA00022989"/>
    </source>
</evidence>
<dbReference type="VEuPathDB" id="FungiDB:JI435_028900"/>
<feature type="transmembrane region" description="Helical" evidence="9">
    <location>
        <begin position="145"/>
        <end position="163"/>
    </location>
</feature>
<gene>
    <name evidence="11" type="ORF">JI435_028900</name>
</gene>
<evidence type="ECO:0000256" key="5">
    <source>
        <dbReference type="ARBA" id="ARBA00022692"/>
    </source>
</evidence>
<dbReference type="SUPFAM" id="SSF103473">
    <property type="entry name" value="MFS general substrate transporter"/>
    <property type="match status" value="1"/>
</dbReference>
<feature type="transmembrane region" description="Helical" evidence="9">
    <location>
        <begin position="464"/>
        <end position="484"/>
    </location>
</feature>